<keyword evidence="9" id="KW-1185">Reference proteome</keyword>
<dbReference type="CDD" id="cd03192">
    <property type="entry name" value="GST_C_Sigma_like"/>
    <property type="match status" value="1"/>
</dbReference>
<dbReference type="EMBL" id="PDUG01000002">
    <property type="protein sequence ID" value="PIC47012.1"/>
    <property type="molecule type" value="Genomic_DNA"/>
</dbReference>
<dbReference type="SUPFAM" id="SSF47616">
    <property type="entry name" value="GST C-terminal domain-like"/>
    <property type="match status" value="1"/>
</dbReference>
<reference evidence="9" key="1">
    <citation type="submission" date="2017-10" db="EMBL/GenBank/DDBJ databases">
        <title>Rapid genome shrinkage in a self-fertile nematode reveals novel sperm competition proteins.</title>
        <authorList>
            <person name="Yin D."/>
            <person name="Schwarz E.M."/>
            <person name="Thomas C.G."/>
            <person name="Felde R.L."/>
            <person name="Korf I.F."/>
            <person name="Cutter A.D."/>
            <person name="Schartner C.M."/>
            <person name="Ralston E.J."/>
            <person name="Meyer B.J."/>
            <person name="Haag E.S."/>
        </authorList>
    </citation>
    <scope>NUCLEOTIDE SEQUENCE [LARGE SCALE GENOMIC DNA]</scope>
    <source>
        <strain evidence="9">JU1422</strain>
    </source>
</reference>
<comment type="caution">
    <text evidence="8">The sequence shown here is derived from an EMBL/GenBank/DDBJ whole genome shotgun (WGS) entry which is preliminary data.</text>
</comment>
<dbReference type="AlphaFoldDB" id="A0A2G5V5J8"/>
<evidence type="ECO:0000313" key="8">
    <source>
        <dbReference type="EMBL" id="PIC47012.1"/>
    </source>
</evidence>
<evidence type="ECO:0000256" key="2">
    <source>
        <dbReference type="ARBA" id="ARBA00022679"/>
    </source>
</evidence>
<dbReference type="InterPro" id="IPR004045">
    <property type="entry name" value="Glutathione_S-Trfase_N"/>
</dbReference>
<evidence type="ECO:0000256" key="3">
    <source>
        <dbReference type="ARBA" id="ARBA00038317"/>
    </source>
</evidence>
<evidence type="ECO:0000313" key="9">
    <source>
        <dbReference type="Proteomes" id="UP000230233"/>
    </source>
</evidence>
<dbReference type="SUPFAM" id="SSF52833">
    <property type="entry name" value="Thioredoxin-like"/>
    <property type="match status" value="1"/>
</dbReference>
<evidence type="ECO:0000259" key="7">
    <source>
        <dbReference type="PROSITE" id="PS50405"/>
    </source>
</evidence>
<organism evidence="8 9">
    <name type="scientific">Caenorhabditis nigoni</name>
    <dbReference type="NCBI Taxonomy" id="1611254"/>
    <lineage>
        <taxon>Eukaryota</taxon>
        <taxon>Metazoa</taxon>
        <taxon>Ecdysozoa</taxon>
        <taxon>Nematoda</taxon>
        <taxon>Chromadorea</taxon>
        <taxon>Rhabditida</taxon>
        <taxon>Rhabditina</taxon>
        <taxon>Rhabditomorpha</taxon>
        <taxon>Rhabditoidea</taxon>
        <taxon>Rhabditidae</taxon>
        <taxon>Peloderinae</taxon>
        <taxon>Caenorhabditis</taxon>
    </lineage>
</organism>
<dbReference type="InterPro" id="IPR036282">
    <property type="entry name" value="Glutathione-S-Trfase_C_sf"/>
</dbReference>
<dbReference type="FunFam" id="3.40.30.10:FF:000035">
    <property type="entry name" value="hematopoietic prostaglandin D synthase"/>
    <property type="match status" value="1"/>
</dbReference>
<comment type="similarity">
    <text evidence="3">Belongs to the GST superfamily. Sigma family.</text>
</comment>
<dbReference type="EC" id="2.5.1.18" evidence="1"/>
<dbReference type="Gene3D" id="3.40.30.10">
    <property type="entry name" value="Glutaredoxin"/>
    <property type="match status" value="1"/>
</dbReference>
<dbReference type="PANTHER" id="PTHR11571">
    <property type="entry name" value="GLUTATHIONE S-TRANSFERASE"/>
    <property type="match status" value="1"/>
</dbReference>
<dbReference type="GO" id="GO:0005737">
    <property type="term" value="C:cytoplasm"/>
    <property type="evidence" value="ECO:0007669"/>
    <property type="project" value="UniProtKB-ARBA"/>
</dbReference>
<gene>
    <name evidence="8" type="primary">Cnig_chr_II.g6502</name>
    <name evidence="8" type="ORF">B9Z55_006502</name>
</gene>
<dbReference type="InterPro" id="IPR050213">
    <property type="entry name" value="GST_superfamily"/>
</dbReference>
<dbReference type="GO" id="GO:0006749">
    <property type="term" value="P:glutathione metabolic process"/>
    <property type="evidence" value="ECO:0007669"/>
    <property type="project" value="TreeGrafter"/>
</dbReference>
<dbReference type="InterPro" id="IPR004046">
    <property type="entry name" value="GST_C"/>
</dbReference>
<keyword evidence="2" id="KW-0808">Transferase</keyword>
<dbReference type="SFLD" id="SFLDG01205">
    <property type="entry name" value="AMPS.1"/>
    <property type="match status" value="1"/>
</dbReference>
<dbReference type="GO" id="GO:0004364">
    <property type="term" value="F:glutathione transferase activity"/>
    <property type="evidence" value="ECO:0007669"/>
    <property type="project" value="UniProtKB-EC"/>
</dbReference>
<sequence>MVHYKLSYFPIRFAGEVPRQILAYAGQKFEDNRIQQADWPALKPSTPFGQLPVLEVDGRPLGQSHAISRFLARQFGINGRCPWEEAQVNAIADQFKDYLSDIRPYNLVKMGFAQGDADKLYTETFLPNFKKHYEFFTRFLKASGAGFLIGDSLTWVDILIAQHTSDLLSDSGSVFATKDSIFDEFPELKAHQKKIHAIPNLKKWIETRPVTPF</sequence>
<dbReference type="InterPro" id="IPR010987">
    <property type="entry name" value="Glutathione-S-Trfase_C-like"/>
</dbReference>
<dbReference type="InterPro" id="IPR040079">
    <property type="entry name" value="Glutathione_S-Trfase"/>
</dbReference>
<dbReference type="GO" id="GO:0004602">
    <property type="term" value="F:glutathione peroxidase activity"/>
    <property type="evidence" value="ECO:0007669"/>
    <property type="project" value="UniProtKB-ARBA"/>
</dbReference>
<dbReference type="Pfam" id="PF02798">
    <property type="entry name" value="GST_N"/>
    <property type="match status" value="1"/>
</dbReference>
<dbReference type="SFLD" id="SFLDG00363">
    <property type="entry name" value="AMPS_(cytGST):_Alpha-__Mu-__Pi"/>
    <property type="match status" value="1"/>
</dbReference>
<dbReference type="OrthoDB" id="414243at2759"/>
<feature type="domain" description="GST N-terminal" evidence="6">
    <location>
        <begin position="2"/>
        <end position="79"/>
    </location>
</feature>
<dbReference type="FunFam" id="1.20.1050.10:FF:000031">
    <property type="entry name" value="Glutathione S-Transferase"/>
    <property type="match status" value="1"/>
</dbReference>
<dbReference type="SFLD" id="SFLDS00019">
    <property type="entry name" value="Glutathione_Transferase_(cytos"/>
    <property type="match status" value="1"/>
</dbReference>
<name>A0A2G5V5J8_9PELO</name>
<evidence type="ECO:0000256" key="1">
    <source>
        <dbReference type="ARBA" id="ARBA00012452"/>
    </source>
</evidence>
<evidence type="ECO:0000259" key="6">
    <source>
        <dbReference type="PROSITE" id="PS50404"/>
    </source>
</evidence>
<dbReference type="Proteomes" id="UP000230233">
    <property type="component" value="Chromosome II"/>
</dbReference>
<dbReference type="Gene3D" id="1.20.1050.10">
    <property type="match status" value="1"/>
</dbReference>
<dbReference type="CDD" id="cd03039">
    <property type="entry name" value="GST_N_Sigma_like"/>
    <property type="match status" value="1"/>
</dbReference>
<evidence type="ECO:0000256" key="5">
    <source>
        <dbReference type="ARBA" id="ARBA00078118"/>
    </source>
</evidence>
<dbReference type="PROSITE" id="PS50404">
    <property type="entry name" value="GST_NTER"/>
    <property type="match status" value="1"/>
</dbReference>
<accession>A0A2G5V5J8</accession>
<protein>
    <recommendedName>
        <fullName evidence="1">glutathione transferase</fullName>
        <ecNumber evidence="1">2.5.1.18</ecNumber>
    </recommendedName>
    <alternativeName>
        <fullName evidence="5">GST class-sigma</fullName>
    </alternativeName>
</protein>
<feature type="domain" description="GST C-terminal" evidence="7">
    <location>
        <begin position="81"/>
        <end position="213"/>
    </location>
</feature>
<dbReference type="PANTHER" id="PTHR11571:SF224">
    <property type="entry name" value="HEMATOPOIETIC PROSTAGLANDIN D SYNTHASE"/>
    <property type="match status" value="1"/>
</dbReference>
<dbReference type="InterPro" id="IPR036249">
    <property type="entry name" value="Thioredoxin-like_sf"/>
</dbReference>
<evidence type="ECO:0000256" key="4">
    <source>
        <dbReference type="ARBA" id="ARBA00047960"/>
    </source>
</evidence>
<dbReference type="PROSITE" id="PS50405">
    <property type="entry name" value="GST_CTER"/>
    <property type="match status" value="1"/>
</dbReference>
<comment type="catalytic activity">
    <reaction evidence="4">
        <text>RX + glutathione = an S-substituted glutathione + a halide anion + H(+)</text>
        <dbReference type="Rhea" id="RHEA:16437"/>
        <dbReference type="ChEBI" id="CHEBI:15378"/>
        <dbReference type="ChEBI" id="CHEBI:16042"/>
        <dbReference type="ChEBI" id="CHEBI:17792"/>
        <dbReference type="ChEBI" id="CHEBI:57925"/>
        <dbReference type="ChEBI" id="CHEBI:90779"/>
        <dbReference type="EC" id="2.5.1.18"/>
    </reaction>
</comment>
<dbReference type="STRING" id="1611254.A0A2G5V5J8"/>
<proteinExistence type="inferred from homology"/>
<dbReference type="Pfam" id="PF14497">
    <property type="entry name" value="GST_C_3"/>
    <property type="match status" value="1"/>
</dbReference>